<proteinExistence type="predicted"/>
<keyword evidence="2" id="KW-1185">Reference proteome</keyword>
<dbReference type="EMBL" id="JAAALK010000287">
    <property type="protein sequence ID" value="KAG8056416.1"/>
    <property type="molecule type" value="Genomic_DNA"/>
</dbReference>
<dbReference type="Proteomes" id="UP000729402">
    <property type="component" value="Unassembled WGS sequence"/>
</dbReference>
<dbReference type="AlphaFoldDB" id="A0A8J5VE78"/>
<reference evidence="1" key="2">
    <citation type="submission" date="2021-02" db="EMBL/GenBank/DDBJ databases">
        <authorList>
            <person name="Kimball J.A."/>
            <person name="Haas M.W."/>
            <person name="Macchietto M."/>
            <person name="Kono T."/>
            <person name="Duquette J."/>
            <person name="Shao M."/>
        </authorList>
    </citation>
    <scope>NUCLEOTIDE SEQUENCE</scope>
    <source>
        <tissue evidence="1">Fresh leaf tissue</tissue>
    </source>
</reference>
<gene>
    <name evidence="1" type="ORF">GUJ93_ZPchr0002g24531</name>
</gene>
<protein>
    <submittedName>
        <fullName evidence="1">Uncharacterized protein</fullName>
    </submittedName>
</protein>
<name>A0A8J5VE78_ZIZPA</name>
<comment type="caution">
    <text evidence="1">The sequence shown here is derived from an EMBL/GenBank/DDBJ whole genome shotgun (WGS) entry which is preliminary data.</text>
</comment>
<reference evidence="1" key="1">
    <citation type="journal article" date="2021" name="bioRxiv">
        <title>Whole Genome Assembly and Annotation of Northern Wild Rice, Zizania palustris L., Supports a Whole Genome Duplication in the Zizania Genus.</title>
        <authorList>
            <person name="Haas M."/>
            <person name="Kono T."/>
            <person name="Macchietto M."/>
            <person name="Millas R."/>
            <person name="McGilp L."/>
            <person name="Shao M."/>
            <person name="Duquette J."/>
            <person name="Hirsch C.N."/>
            <person name="Kimball J."/>
        </authorList>
    </citation>
    <scope>NUCLEOTIDE SEQUENCE</scope>
    <source>
        <tissue evidence="1">Fresh leaf tissue</tissue>
    </source>
</reference>
<sequence length="96" mass="9401">MAVVSGRWTAAAGGGELVWPAAGSPCGRWQEGARPVAAGQGARPAVVGQGALVVARTWEAVGDGRAASSSEQDGGFSGGGVGARIGKLGFPVRVRG</sequence>
<evidence type="ECO:0000313" key="2">
    <source>
        <dbReference type="Proteomes" id="UP000729402"/>
    </source>
</evidence>
<accession>A0A8J5VE78</accession>
<organism evidence="1 2">
    <name type="scientific">Zizania palustris</name>
    <name type="common">Northern wild rice</name>
    <dbReference type="NCBI Taxonomy" id="103762"/>
    <lineage>
        <taxon>Eukaryota</taxon>
        <taxon>Viridiplantae</taxon>
        <taxon>Streptophyta</taxon>
        <taxon>Embryophyta</taxon>
        <taxon>Tracheophyta</taxon>
        <taxon>Spermatophyta</taxon>
        <taxon>Magnoliopsida</taxon>
        <taxon>Liliopsida</taxon>
        <taxon>Poales</taxon>
        <taxon>Poaceae</taxon>
        <taxon>BOP clade</taxon>
        <taxon>Oryzoideae</taxon>
        <taxon>Oryzeae</taxon>
        <taxon>Zizaniinae</taxon>
        <taxon>Zizania</taxon>
    </lineage>
</organism>
<evidence type="ECO:0000313" key="1">
    <source>
        <dbReference type="EMBL" id="KAG8056416.1"/>
    </source>
</evidence>